<evidence type="ECO:0000313" key="3">
    <source>
        <dbReference type="Proteomes" id="UP001292913"/>
    </source>
</evidence>
<keyword evidence="1" id="KW-0812">Transmembrane</keyword>
<evidence type="ECO:0000313" key="2">
    <source>
        <dbReference type="EMBL" id="MDY7257534.1"/>
    </source>
</evidence>
<keyword evidence="1" id="KW-1133">Transmembrane helix</keyword>
<gene>
    <name evidence="2" type="ORF">QHG74_07375</name>
</gene>
<dbReference type="RefSeq" id="WP_234131754.1">
    <property type="nucleotide sequence ID" value="NZ_JARZAK010000003.1"/>
</dbReference>
<dbReference type="EMBL" id="JARZAK010000003">
    <property type="protein sequence ID" value="MDY7257534.1"/>
    <property type="molecule type" value="Genomic_DNA"/>
</dbReference>
<organism evidence="2 3">
    <name type="scientific">Bacteroides vicugnae</name>
    <dbReference type="NCBI Taxonomy" id="3037989"/>
    <lineage>
        <taxon>Bacteria</taxon>
        <taxon>Pseudomonadati</taxon>
        <taxon>Bacteroidota</taxon>
        <taxon>Bacteroidia</taxon>
        <taxon>Bacteroidales</taxon>
        <taxon>Bacteroidaceae</taxon>
        <taxon>Bacteroides</taxon>
    </lineage>
</organism>
<protein>
    <recommendedName>
        <fullName evidence="4">TonB C-terminal domain-containing protein</fullName>
    </recommendedName>
</protein>
<accession>A0ABU5HMX5</accession>
<name>A0ABU5HMX5_9BACE</name>
<evidence type="ECO:0000256" key="1">
    <source>
        <dbReference type="SAM" id="Phobius"/>
    </source>
</evidence>
<feature type="transmembrane region" description="Helical" evidence="1">
    <location>
        <begin position="12"/>
        <end position="34"/>
    </location>
</feature>
<evidence type="ECO:0008006" key="4">
    <source>
        <dbReference type="Google" id="ProtNLM"/>
    </source>
</evidence>
<dbReference type="Proteomes" id="UP001292913">
    <property type="component" value="Unassembled WGS sequence"/>
</dbReference>
<sequence>MKTIGLISQELLFIINKTYLLIVLVLCICSCNLIKGQQKNDFVKYDSLSQKEVYTFVEKMPFYKGGEAAFISDFSRRFRPVYSDTEPKQTILKVQYVIDKEGHLIGARIYNKKEGDKLSAFEENGLKALNLMQNWQAGIHEDKAVNVILTRVIHVDINHTD</sequence>
<reference evidence="2 3" key="1">
    <citation type="submission" date="2023-04" db="EMBL/GenBank/DDBJ databases">
        <title>Bacteroides pacosi sp. nov., isolated from the fecal material of an alpaca.</title>
        <authorList>
            <person name="Miller S."/>
            <person name="Hendry M."/>
            <person name="King J."/>
            <person name="Sankaranarayanan K."/>
            <person name="Lawson P.A."/>
        </authorList>
    </citation>
    <scope>NUCLEOTIDE SEQUENCE [LARGE SCALE GENOMIC DNA]</scope>
    <source>
        <strain evidence="2 3">A2-P53</strain>
    </source>
</reference>
<proteinExistence type="predicted"/>
<keyword evidence="3" id="KW-1185">Reference proteome</keyword>
<keyword evidence="1" id="KW-0472">Membrane</keyword>
<comment type="caution">
    <text evidence="2">The sequence shown here is derived from an EMBL/GenBank/DDBJ whole genome shotgun (WGS) entry which is preliminary data.</text>
</comment>